<dbReference type="RefSeq" id="WP_390289584.1">
    <property type="nucleotide sequence ID" value="NZ_JBHUDI010000011.1"/>
</dbReference>
<organism evidence="1 2">
    <name type="scientific">Haloarchaeobius amylolyticus</name>
    <dbReference type="NCBI Taxonomy" id="1198296"/>
    <lineage>
        <taxon>Archaea</taxon>
        <taxon>Methanobacteriati</taxon>
        <taxon>Methanobacteriota</taxon>
        <taxon>Stenosarchaea group</taxon>
        <taxon>Halobacteria</taxon>
        <taxon>Halobacteriales</taxon>
        <taxon>Halorubellaceae</taxon>
        <taxon>Haloarchaeobius</taxon>
    </lineage>
</organism>
<dbReference type="InterPro" id="IPR009409">
    <property type="entry name" value="DUF1059"/>
</dbReference>
<protein>
    <submittedName>
        <fullName evidence="1">DUF1059 domain-containing protein</fullName>
    </submittedName>
</protein>
<name>A0ABD6BJC2_9EURY</name>
<accession>A0ABD6BJC2</accession>
<dbReference type="Proteomes" id="UP001597076">
    <property type="component" value="Unassembled WGS sequence"/>
</dbReference>
<dbReference type="EMBL" id="JBHUDI010000011">
    <property type="protein sequence ID" value="MFD1565143.1"/>
    <property type="molecule type" value="Genomic_DNA"/>
</dbReference>
<comment type="caution">
    <text evidence="1">The sequence shown here is derived from an EMBL/GenBank/DDBJ whole genome shotgun (WGS) entry which is preliminary data.</text>
</comment>
<dbReference type="AlphaFoldDB" id="A0ABD6BJC2"/>
<reference evidence="1 2" key="1">
    <citation type="journal article" date="2019" name="Int. J. Syst. Evol. Microbiol.">
        <title>The Global Catalogue of Microorganisms (GCM) 10K type strain sequencing project: providing services to taxonomists for standard genome sequencing and annotation.</title>
        <authorList>
            <consortium name="The Broad Institute Genomics Platform"/>
            <consortium name="The Broad Institute Genome Sequencing Center for Infectious Disease"/>
            <person name="Wu L."/>
            <person name="Ma J."/>
        </authorList>
    </citation>
    <scope>NUCLEOTIDE SEQUENCE [LARGE SCALE GENOMIC DNA]</scope>
    <source>
        <strain evidence="1 2">CGMCC 1.12230</strain>
    </source>
</reference>
<keyword evidence="2" id="KW-1185">Reference proteome</keyword>
<sequence>MPYQFECLTGSCQFMIRSSSADEVERLVRAHARMTHNSRLTVADIKRCTERVEVA</sequence>
<evidence type="ECO:0000313" key="2">
    <source>
        <dbReference type="Proteomes" id="UP001597076"/>
    </source>
</evidence>
<evidence type="ECO:0000313" key="1">
    <source>
        <dbReference type="EMBL" id="MFD1565143.1"/>
    </source>
</evidence>
<dbReference type="Pfam" id="PF06348">
    <property type="entry name" value="DUF1059"/>
    <property type="match status" value="1"/>
</dbReference>
<gene>
    <name evidence="1" type="ORF">ACFR99_16525</name>
</gene>
<proteinExistence type="predicted"/>